<evidence type="ECO:0000256" key="1">
    <source>
        <dbReference type="ARBA" id="ARBA00004948"/>
    </source>
</evidence>
<dbReference type="InterPro" id="IPR013749">
    <property type="entry name" value="PM/HMP-P_kinase-1"/>
</dbReference>
<evidence type="ECO:0000256" key="6">
    <source>
        <dbReference type="ARBA" id="ARBA00022840"/>
    </source>
</evidence>
<evidence type="ECO:0000313" key="10">
    <source>
        <dbReference type="EMBL" id="VFJ67237.1"/>
    </source>
</evidence>
<dbReference type="GO" id="GO:0008902">
    <property type="term" value="F:hydroxymethylpyrimidine kinase activity"/>
    <property type="evidence" value="ECO:0007669"/>
    <property type="project" value="UniProtKB-EC"/>
</dbReference>
<dbReference type="NCBIfam" id="TIGR00097">
    <property type="entry name" value="HMP-P_kinase"/>
    <property type="match status" value="1"/>
</dbReference>
<reference evidence="10" key="1">
    <citation type="submission" date="2019-02" db="EMBL/GenBank/DDBJ databases">
        <authorList>
            <person name="Gruber-Vodicka R. H."/>
            <person name="Seah K. B. B."/>
        </authorList>
    </citation>
    <scope>NUCLEOTIDE SEQUENCE</scope>
    <source>
        <strain evidence="9">BECK_BZ163</strain>
        <strain evidence="11">BECK_BZ164</strain>
        <strain evidence="10">BECK_BZ165</strain>
    </source>
</reference>
<proteinExistence type="predicted"/>
<dbReference type="SUPFAM" id="SSF53613">
    <property type="entry name" value="Ribokinase-like"/>
    <property type="match status" value="1"/>
</dbReference>
<dbReference type="Pfam" id="PF08543">
    <property type="entry name" value="Phos_pyr_kin"/>
    <property type="match status" value="1"/>
</dbReference>
<dbReference type="EMBL" id="CAADFL010000370">
    <property type="protein sequence ID" value="VFK15436.1"/>
    <property type="molecule type" value="Genomic_DNA"/>
</dbReference>
<accession>A0A450TIZ5</accession>
<keyword evidence="3" id="KW-0808">Transferase</keyword>
<keyword evidence="4" id="KW-0547">Nucleotide-binding</keyword>
<evidence type="ECO:0000256" key="2">
    <source>
        <dbReference type="ARBA" id="ARBA00012135"/>
    </source>
</evidence>
<evidence type="ECO:0000313" key="9">
    <source>
        <dbReference type="EMBL" id="VFJ66757.1"/>
    </source>
</evidence>
<evidence type="ECO:0000256" key="4">
    <source>
        <dbReference type="ARBA" id="ARBA00022741"/>
    </source>
</evidence>
<dbReference type="GO" id="GO:0009229">
    <property type="term" value="P:thiamine diphosphate biosynthetic process"/>
    <property type="evidence" value="ECO:0007669"/>
    <property type="project" value="UniProtKB-UniPathway"/>
</dbReference>
<dbReference type="GO" id="GO:0009228">
    <property type="term" value="P:thiamine biosynthetic process"/>
    <property type="evidence" value="ECO:0007669"/>
    <property type="project" value="InterPro"/>
</dbReference>
<protein>
    <recommendedName>
        <fullName evidence="2">hydroxymethylpyrimidine kinase</fullName>
        <ecNumber evidence="2">2.7.1.49</ecNumber>
    </recommendedName>
</protein>
<dbReference type="UniPathway" id="UPA00060">
    <property type="reaction ID" value="UER00138"/>
</dbReference>
<dbReference type="FunFam" id="3.40.1190.20:FF:000003">
    <property type="entry name" value="Phosphomethylpyrimidine kinase ThiD"/>
    <property type="match status" value="1"/>
</dbReference>
<feature type="domain" description="Pyridoxamine kinase/Phosphomethylpyrimidine kinase" evidence="8">
    <location>
        <begin position="23"/>
        <end position="271"/>
    </location>
</feature>
<sequence>MHTLNKQNKRPTHPRVLTIAGSDSGGGAGIQADIKTLSSLGCYAMSAITALTAQNTTGVMGIHPVPAPFIAEQISAVLTDIGADAVKIGMLYSAQIIETVARSLQTYNPKNIVLDPVMVAQSGDRLSGDETIRAIEEHLLPLADILTPNIPEAELLLNRTLKGQQEIRQGAKALAEYGSRNILIKGGHSGENDSSDLLYSVAGDRFVTLAGERIRTRNDHGTGCTLSSAIAGYLARGHDIQEAVEKAKSYIGHAIRAGAGYTIGGGHGPVHHFFDYWS</sequence>
<evidence type="ECO:0000256" key="5">
    <source>
        <dbReference type="ARBA" id="ARBA00022777"/>
    </source>
</evidence>
<gene>
    <name evidence="9" type="ORF">BECKFM1743A_GA0114220_104251</name>
    <name evidence="11" type="ORF">BECKFM1743B_GA0114221_103702</name>
    <name evidence="10" type="ORF">BECKFM1743C_GA0114222_104491</name>
</gene>
<evidence type="ECO:0000259" key="8">
    <source>
        <dbReference type="Pfam" id="PF08543"/>
    </source>
</evidence>
<organism evidence="10">
    <name type="scientific">Candidatus Kentrum sp. FM</name>
    <dbReference type="NCBI Taxonomy" id="2126340"/>
    <lineage>
        <taxon>Bacteria</taxon>
        <taxon>Pseudomonadati</taxon>
        <taxon>Pseudomonadota</taxon>
        <taxon>Gammaproteobacteria</taxon>
        <taxon>Candidatus Kentrum</taxon>
    </lineage>
</organism>
<dbReference type="AlphaFoldDB" id="A0A450TIZ5"/>
<dbReference type="InterPro" id="IPR029056">
    <property type="entry name" value="Ribokinase-like"/>
</dbReference>
<name>A0A450TIZ5_9GAMM</name>
<dbReference type="PANTHER" id="PTHR20858:SF17">
    <property type="entry name" value="HYDROXYMETHYLPYRIMIDINE_PHOSPHOMETHYLPYRIMIDINE KINASE THI20-RELATED"/>
    <property type="match status" value="1"/>
</dbReference>
<dbReference type="GO" id="GO:0008972">
    <property type="term" value="F:phosphomethylpyrimidine kinase activity"/>
    <property type="evidence" value="ECO:0007669"/>
    <property type="project" value="InterPro"/>
</dbReference>
<keyword evidence="6" id="KW-0067">ATP-binding</keyword>
<keyword evidence="5 10" id="KW-0418">Kinase</keyword>
<dbReference type="Gene3D" id="3.40.1190.20">
    <property type="match status" value="1"/>
</dbReference>
<dbReference type="GO" id="GO:0005829">
    <property type="term" value="C:cytosol"/>
    <property type="evidence" value="ECO:0007669"/>
    <property type="project" value="TreeGrafter"/>
</dbReference>
<feature type="region of interest" description="Disordered" evidence="7">
    <location>
        <begin position="1"/>
        <end position="20"/>
    </location>
</feature>
<dbReference type="GO" id="GO:0005524">
    <property type="term" value="F:ATP binding"/>
    <property type="evidence" value="ECO:0007669"/>
    <property type="project" value="UniProtKB-KW"/>
</dbReference>
<dbReference type="PANTHER" id="PTHR20858">
    <property type="entry name" value="PHOSPHOMETHYLPYRIMIDINE KINASE"/>
    <property type="match status" value="1"/>
</dbReference>
<dbReference type="CDD" id="cd01169">
    <property type="entry name" value="HMPP_kinase"/>
    <property type="match status" value="1"/>
</dbReference>
<dbReference type="InterPro" id="IPR004399">
    <property type="entry name" value="HMP/HMP-P_kinase_dom"/>
</dbReference>
<evidence type="ECO:0000256" key="7">
    <source>
        <dbReference type="SAM" id="MobiDB-lite"/>
    </source>
</evidence>
<evidence type="ECO:0000256" key="3">
    <source>
        <dbReference type="ARBA" id="ARBA00022679"/>
    </source>
</evidence>
<dbReference type="EMBL" id="CAADFA010000449">
    <property type="protein sequence ID" value="VFJ67237.1"/>
    <property type="molecule type" value="Genomic_DNA"/>
</dbReference>
<evidence type="ECO:0000313" key="11">
    <source>
        <dbReference type="EMBL" id="VFK15436.1"/>
    </source>
</evidence>
<dbReference type="EMBL" id="CAADEZ010000425">
    <property type="protein sequence ID" value="VFJ66757.1"/>
    <property type="molecule type" value="Genomic_DNA"/>
</dbReference>
<dbReference type="EC" id="2.7.1.49" evidence="2"/>
<comment type="pathway">
    <text evidence="1">Cofactor biosynthesis; thiamine diphosphate biosynthesis.</text>
</comment>